<dbReference type="EMBL" id="CAOF01000193">
    <property type="protein sequence ID" value="CCO49972.1"/>
    <property type="molecule type" value="Genomic_DNA"/>
</dbReference>
<dbReference type="InterPro" id="IPR006504">
    <property type="entry name" value="Tscrpt_reg_Spx/MgsR"/>
</dbReference>
<dbReference type="InterPro" id="IPR006660">
    <property type="entry name" value="Arsenate_reductase-like"/>
</dbReference>
<evidence type="ECO:0000313" key="3">
    <source>
        <dbReference type="EMBL" id="CCO49972.1"/>
    </source>
</evidence>
<reference evidence="3 4" key="1">
    <citation type="journal article" date="2013" name="ISME J.">
        <title>Comparative genomics of pathogenic lineages of Vibrio nigripulchritudo identifies virulence-associated traits.</title>
        <authorList>
            <person name="Goudenege D."/>
            <person name="Labreuche Y."/>
            <person name="Krin E."/>
            <person name="Ansquer D."/>
            <person name="Mangenot S."/>
            <person name="Calteau A."/>
            <person name="Medigue C."/>
            <person name="Mazel D."/>
            <person name="Polz M.F."/>
            <person name="Le Roux F."/>
        </authorList>
    </citation>
    <scope>NUCLEOTIDE SEQUENCE [LARGE SCALE GENOMIC DNA]</scope>
    <source>
        <strain evidence="3 4">SOn1</strain>
    </source>
</reference>
<dbReference type="PANTHER" id="PTHR30041">
    <property type="entry name" value="ARSENATE REDUCTASE"/>
    <property type="match status" value="1"/>
</dbReference>
<name>A0AAV2W029_9VIBR</name>
<accession>A0AAV2W029</accession>
<dbReference type="PANTHER" id="PTHR30041:SF8">
    <property type="entry name" value="PROTEIN YFFB"/>
    <property type="match status" value="1"/>
</dbReference>
<dbReference type="PROSITE" id="PS51353">
    <property type="entry name" value="ARSC"/>
    <property type="match status" value="1"/>
</dbReference>
<sequence length="115" mass="13498">MANIMYGIPNCDTIKKAKKWLDAENIAYEFHDYRKQGIDKSMVETFCQQLGWEQVLNKRGTTFRQLSQEQKDSLNEQSAIELLVEHPAMIKRPILLVEDAYHIGFKADQYQDIFK</sequence>
<dbReference type="AlphaFoldDB" id="A0AAV2W029"/>
<organism evidence="3 4">
    <name type="scientific">Vibrio nigripulchritudo SOn1</name>
    <dbReference type="NCBI Taxonomy" id="1238450"/>
    <lineage>
        <taxon>Bacteria</taxon>
        <taxon>Pseudomonadati</taxon>
        <taxon>Pseudomonadota</taxon>
        <taxon>Gammaproteobacteria</taxon>
        <taxon>Vibrionales</taxon>
        <taxon>Vibrionaceae</taxon>
        <taxon>Vibrio</taxon>
    </lineage>
</organism>
<gene>
    <name evidence="3" type="ORF">VIBNISOn1_960022</name>
</gene>
<dbReference type="RefSeq" id="WP_022549956.1">
    <property type="nucleotide sequence ID" value="NZ_LK391965.1"/>
</dbReference>
<evidence type="ECO:0000256" key="1">
    <source>
        <dbReference type="ARBA" id="ARBA00007198"/>
    </source>
</evidence>
<proteinExistence type="inferred from homology"/>
<evidence type="ECO:0000313" key="4">
    <source>
        <dbReference type="Proteomes" id="UP000018211"/>
    </source>
</evidence>
<comment type="similarity">
    <text evidence="1 2">Belongs to the ArsC family.</text>
</comment>
<dbReference type="CDD" id="cd03035">
    <property type="entry name" value="ArsC_Yffb"/>
    <property type="match status" value="1"/>
</dbReference>
<dbReference type="Proteomes" id="UP000018211">
    <property type="component" value="Unassembled WGS sequence"/>
</dbReference>
<dbReference type="InterPro" id="IPR036249">
    <property type="entry name" value="Thioredoxin-like_sf"/>
</dbReference>
<protein>
    <submittedName>
        <fullName evidence="3">Arsenate reductase</fullName>
    </submittedName>
</protein>
<dbReference type="NCBIfam" id="NF008107">
    <property type="entry name" value="PRK10853.1"/>
    <property type="match status" value="1"/>
</dbReference>
<dbReference type="Pfam" id="PF03960">
    <property type="entry name" value="ArsC"/>
    <property type="match status" value="1"/>
</dbReference>
<dbReference type="Gene3D" id="3.40.30.10">
    <property type="entry name" value="Glutaredoxin"/>
    <property type="match status" value="1"/>
</dbReference>
<dbReference type="SUPFAM" id="SSF52833">
    <property type="entry name" value="Thioredoxin-like"/>
    <property type="match status" value="1"/>
</dbReference>
<comment type="caution">
    <text evidence="3">The sequence shown here is derived from an EMBL/GenBank/DDBJ whole genome shotgun (WGS) entry which is preliminary data.</text>
</comment>
<dbReference type="NCBIfam" id="TIGR01617">
    <property type="entry name" value="arsC_related"/>
    <property type="match status" value="1"/>
</dbReference>
<evidence type="ECO:0000256" key="2">
    <source>
        <dbReference type="PROSITE-ProRule" id="PRU01282"/>
    </source>
</evidence>